<dbReference type="Pfam" id="PF11193">
    <property type="entry name" value="DUF2812"/>
    <property type="match status" value="2"/>
</dbReference>
<organism evidence="2 3">
    <name type="scientific">Thalassobacillus hwangdonensis</name>
    <dbReference type="NCBI Taxonomy" id="546108"/>
    <lineage>
        <taxon>Bacteria</taxon>
        <taxon>Bacillati</taxon>
        <taxon>Bacillota</taxon>
        <taxon>Bacilli</taxon>
        <taxon>Bacillales</taxon>
        <taxon>Bacillaceae</taxon>
        <taxon>Thalassobacillus</taxon>
    </lineage>
</organism>
<comment type="caution">
    <text evidence="2">The sequence shown here is derived from an EMBL/GenBank/DDBJ whole genome shotgun (WGS) entry which is preliminary data.</text>
</comment>
<dbReference type="InterPro" id="IPR021359">
    <property type="entry name" value="DUF2812"/>
</dbReference>
<dbReference type="RefSeq" id="WP_386059762.1">
    <property type="nucleotide sequence ID" value="NZ_JBHTKL010000005.1"/>
</dbReference>
<evidence type="ECO:0000313" key="2">
    <source>
        <dbReference type="EMBL" id="MFD1019605.1"/>
    </source>
</evidence>
<accession>A0ABW3L0X5</accession>
<dbReference type="EMBL" id="JBHTKL010000005">
    <property type="protein sequence ID" value="MFD1019605.1"/>
    <property type="molecule type" value="Genomic_DNA"/>
</dbReference>
<feature type="transmembrane region" description="Helical" evidence="1">
    <location>
        <begin position="319"/>
        <end position="340"/>
    </location>
</feature>
<sequence>MIKRVWKPFWSFDVERTEDWLADMAGRGFSLVDLHPRRSLFIFEAGEPRNTVYQLDYKTPFTSTMQEGGWEEITRTGKWNVMANHKEDSKIRIFSTRDNVLSRNQKLMYVFVGLFIYLLLTLSFPFLFLFFSLLSGEDLSISVVGSPMWLITITVGIFLWTTIPYGAVKLYRANKRMVKIDAPEHTSEYFIRKKRTAKRYDRTKPTVTKYKFAWQYAPDRLEEWLGEMAQKGYQLVRVRMGGVRYQFVQDSEEKITYAVDYHGAQRQGYFDLHQEAGWALIYTSASMFNRWCIWAKSYEEEAPEFFSDQVSKLKHARKVTLTQVSVFAPLSLAYMGLVWLTVNTAMRDGMSSLDWYSLIIYTIVILEFSIFSIRALMYYRRMKRKVALA</sequence>
<reference evidence="3" key="1">
    <citation type="journal article" date="2019" name="Int. J. Syst. Evol. Microbiol.">
        <title>The Global Catalogue of Microorganisms (GCM) 10K type strain sequencing project: providing services to taxonomists for standard genome sequencing and annotation.</title>
        <authorList>
            <consortium name="The Broad Institute Genomics Platform"/>
            <consortium name="The Broad Institute Genome Sequencing Center for Infectious Disease"/>
            <person name="Wu L."/>
            <person name="Ma J."/>
        </authorList>
    </citation>
    <scope>NUCLEOTIDE SEQUENCE [LARGE SCALE GENOMIC DNA]</scope>
    <source>
        <strain evidence="3">CCUG 56607</strain>
    </source>
</reference>
<name>A0ABW3L0X5_9BACI</name>
<proteinExistence type="predicted"/>
<feature type="transmembrane region" description="Helical" evidence="1">
    <location>
        <begin position="146"/>
        <end position="168"/>
    </location>
</feature>
<keyword evidence="1" id="KW-0812">Transmembrane</keyword>
<gene>
    <name evidence="2" type="ORF">ACFQ2J_10515</name>
</gene>
<keyword evidence="1" id="KW-0472">Membrane</keyword>
<feature type="transmembrane region" description="Helical" evidence="1">
    <location>
        <begin position="355"/>
        <end position="376"/>
    </location>
</feature>
<protein>
    <submittedName>
        <fullName evidence="2">DUF2812 domain-containing protein</fullName>
    </submittedName>
</protein>
<keyword evidence="3" id="KW-1185">Reference proteome</keyword>
<keyword evidence="1" id="KW-1133">Transmembrane helix</keyword>
<dbReference type="Proteomes" id="UP001596990">
    <property type="component" value="Unassembled WGS sequence"/>
</dbReference>
<evidence type="ECO:0000256" key="1">
    <source>
        <dbReference type="SAM" id="Phobius"/>
    </source>
</evidence>
<evidence type="ECO:0000313" key="3">
    <source>
        <dbReference type="Proteomes" id="UP001596990"/>
    </source>
</evidence>
<feature type="transmembrane region" description="Helical" evidence="1">
    <location>
        <begin position="107"/>
        <end position="134"/>
    </location>
</feature>